<dbReference type="Proteomes" id="UP000028582">
    <property type="component" value="Unassembled WGS sequence"/>
</dbReference>
<proteinExistence type="predicted"/>
<dbReference type="EMBL" id="ANJA01000881">
    <property type="protein sequence ID" value="ETO81261.1"/>
    <property type="molecule type" value="Genomic_DNA"/>
</dbReference>
<organism evidence="1 2">
    <name type="scientific">Phytophthora nicotianae P1976</name>
    <dbReference type="NCBI Taxonomy" id="1317066"/>
    <lineage>
        <taxon>Eukaryota</taxon>
        <taxon>Sar</taxon>
        <taxon>Stramenopiles</taxon>
        <taxon>Oomycota</taxon>
        <taxon>Peronosporomycetes</taxon>
        <taxon>Peronosporales</taxon>
        <taxon>Peronosporaceae</taxon>
        <taxon>Phytophthora</taxon>
    </lineage>
</organism>
<name>A0A081AQV0_PHYNI</name>
<protein>
    <submittedName>
        <fullName evidence="1">Uncharacterized protein</fullName>
    </submittedName>
</protein>
<gene>
    <name evidence="1" type="ORF">F444_04396</name>
</gene>
<evidence type="ECO:0000313" key="1">
    <source>
        <dbReference type="EMBL" id="ETO81261.1"/>
    </source>
</evidence>
<comment type="caution">
    <text evidence="1">The sequence shown here is derived from an EMBL/GenBank/DDBJ whole genome shotgun (WGS) entry which is preliminary data.</text>
</comment>
<dbReference type="AlphaFoldDB" id="A0A081AQV0"/>
<accession>A0A081AQV0</accession>
<evidence type="ECO:0000313" key="2">
    <source>
        <dbReference type="Proteomes" id="UP000028582"/>
    </source>
</evidence>
<sequence>MNACAVEYCPDDLPTGAKQHGHHCTDTRHRQGLPAPERPVILHVLIKHRVNCGLRHQEPTIGAAELVGNAAGGAP</sequence>
<reference evidence="1 2" key="1">
    <citation type="submission" date="2013-11" db="EMBL/GenBank/DDBJ databases">
        <title>The Genome Sequence of Phytophthora parasitica P1976.</title>
        <authorList>
            <consortium name="The Broad Institute Genomics Platform"/>
            <person name="Russ C."/>
            <person name="Tyler B."/>
            <person name="Panabieres F."/>
            <person name="Shan W."/>
            <person name="Tripathy S."/>
            <person name="Grunwald N."/>
            <person name="Machado M."/>
            <person name="Johnson C.S."/>
            <person name="Walker B."/>
            <person name="Young S."/>
            <person name="Zeng Q."/>
            <person name="Gargeya S."/>
            <person name="Fitzgerald M."/>
            <person name="Haas B."/>
            <person name="Abouelleil A."/>
            <person name="Allen A.W."/>
            <person name="Alvarado L."/>
            <person name="Arachchi H.M."/>
            <person name="Berlin A.M."/>
            <person name="Chapman S.B."/>
            <person name="Gainer-Dewar J."/>
            <person name="Goldberg J."/>
            <person name="Griggs A."/>
            <person name="Gujja S."/>
            <person name="Hansen M."/>
            <person name="Howarth C."/>
            <person name="Imamovic A."/>
            <person name="Ireland A."/>
            <person name="Larimer J."/>
            <person name="McCowan C."/>
            <person name="Murphy C."/>
            <person name="Pearson M."/>
            <person name="Poon T.W."/>
            <person name="Priest M."/>
            <person name="Roberts A."/>
            <person name="Saif S."/>
            <person name="Shea T."/>
            <person name="Sisk P."/>
            <person name="Sykes S."/>
            <person name="Wortman J."/>
            <person name="Nusbaum C."/>
            <person name="Birren B."/>
        </authorList>
    </citation>
    <scope>NUCLEOTIDE SEQUENCE [LARGE SCALE GENOMIC DNA]</scope>
    <source>
        <strain evidence="1 2">P1976</strain>
    </source>
</reference>